<comment type="caution">
    <text evidence="1">The sequence shown here is derived from an EMBL/GenBank/DDBJ whole genome shotgun (WGS) entry which is preliminary data.</text>
</comment>
<keyword evidence="2" id="KW-1185">Reference proteome</keyword>
<dbReference type="AlphaFoldDB" id="A0A919S8A0"/>
<dbReference type="EMBL" id="BOQL01000018">
    <property type="protein sequence ID" value="GIM66079.1"/>
    <property type="molecule type" value="Genomic_DNA"/>
</dbReference>
<evidence type="ECO:0000313" key="1">
    <source>
        <dbReference type="EMBL" id="GIM66079.1"/>
    </source>
</evidence>
<dbReference type="InterPro" id="IPR011009">
    <property type="entry name" value="Kinase-like_dom_sf"/>
</dbReference>
<name>A0A919S8A0_9ACTN</name>
<reference evidence="1" key="1">
    <citation type="submission" date="2021-03" db="EMBL/GenBank/DDBJ databases">
        <title>Whole genome shotgun sequence of Actinoplanes auranticolor NBRC 12245.</title>
        <authorList>
            <person name="Komaki H."/>
            <person name="Tamura T."/>
        </authorList>
    </citation>
    <scope>NUCLEOTIDE SEQUENCE</scope>
    <source>
        <strain evidence="1">NBRC 12245</strain>
    </source>
</reference>
<sequence length="317" mass="33421">MSHDDLVPLDEAASVLAGVDGRTGAAYALKVLDGHPGPWARRRIQARLRRLSVLADHESIVVPEPRLVRLPDGRWAVRRELVTQSLPELVASTGPMHPDEVAELEATVSGALDAVRAAGLTHGAVTPGNVLFRADGSAVLTDFATGRAGTDDRAGLAAVLRFAAGRADVRLPRGGPIVEFGPHRPARRMRWVIPVGVVAVAVAGAVLIARDGEDEPARTSNAGPVVSSAPAARLAVAPPVDRGDVVELRWRGRAGLTYAVVVTPRGRTPQVMLAGRTTSFEVRVEPDLPYCMTVQGTDGTSFVKSDPVPIRTADCPA</sequence>
<accession>A0A919S8A0</accession>
<protein>
    <recommendedName>
        <fullName evidence="3">Protein kinase domain-containing protein</fullName>
    </recommendedName>
</protein>
<organism evidence="1 2">
    <name type="scientific">Actinoplanes auranticolor</name>
    <dbReference type="NCBI Taxonomy" id="47988"/>
    <lineage>
        <taxon>Bacteria</taxon>
        <taxon>Bacillati</taxon>
        <taxon>Actinomycetota</taxon>
        <taxon>Actinomycetes</taxon>
        <taxon>Micromonosporales</taxon>
        <taxon>Micromonosporaceae</taxon>
        <taxon>Actinoplanes</taxon>
    </lineage>
</organism>
<proteinExistence type="predicted"/>
<dbReference type="Proteomes" id="UP000681340">
    <property type="component" value="Unassembled WGS sequence"/>
</dbReference>
<dbReference type="RefSeq" id="WP_212988193.1">
    <property type="nucleotide sequence ID" value="NZ_BAABEA010000009.1"/>
</dbReference>
<evidence type="ECO:0008006" key="3">
    <source>
        <dbReference type="Google" id="ProtNLM"/>
    </source>
</evidence>
<gene>
    <name evidence="1" type="ORF">Aau02nite_21580</name>
</gene>
<dbReference type="Gene3D" id="1.10.510.10">
    <property type="entry name" value="Transferase(Phosphotransferase) domain 1"/>
    <property type="match status" value="1"/>
</dbReference>
<dbReference type="SUPFAM" id="SSF56112">
    <property type="entry name" value="Protein kinase-like (PK-like)"/>
    <property type="match status" value="1"/>
</dbReference>
<evidence type="ECO:0000313" key="2">
    <source>
        <dbReference type="Proteomes" id="UP000681340"/>
    </source>
</evidence>